<dbReference type="EMBL" id="VEVO01000022">
    <property type="protein sequence ID" value="KAF0023470.1"/>
    <property type="molecule type" value="Genomic_DNA"/>
</dbReference>
<organism evidence="15 16">
    <name type="scientific">Scophthalmus maximus</name>
    <name type="common">Turbot</name>
    <name type="synonym">Psetta maxima</name>
    <dbReference type="NCBI Taxonomy" id="52904"/>
    <lineage>
        <taxon>Eukaryota</taxon>
        <taxon>Metazoa</taxon>
        <taxon>Chordata</taxon>
        <taxon>Craniata</taxon>
        <taxon>Vertebrata</taxon>
        <taxon>Euteleostomi</taxon>
        <taxon>Actinopterygii</taxon>
        <taxon>Neopterygii</taxon>
        <taxon>Teleostei</taxon>
        <taxon>Neoteleostei</taxon>
        <taxon>Acanthomorphata</taxon>
        <taxon>Carangaria</taxon>
        <taxon>Pleuronectiformes</taxon>
        <taxon>Pleuronectoidei</taxon>
        <taxon>Scophthalmidae</taxon>
        <taxon>Scophthalmus</taxon>
    </lineage>
</organism>
<dbReference type="Gene3D" id="3.40.309.10">
    <property type="entry name" value="Aldehyde Dehydrogenase, Chain A, domain 2"/>
    <property type="match status" value="1"/>
</dbReference>
<evidence type="ECO:0000256" key="5">
    <source>
        <dbReference type="ARBA" id="ARBA00023027"/>
    </source>
</evidence>
<evidence type="ECO:0000313" key="15">
    <source>
        <dbReference type="EMBL" id="KAF0023470.1"/>
    </source>
</evidence>
<dbReference type="PANTHER" id="PTHR43720">
    <property type="entry name" value="2-AMINOMUCONIC SEMIALDEHYDE DEHYDROGENASE"/>
    <property type="match status" value="1"/>
</dbReference>
<comment type="subcellular location">
    <subcellularLocation>
        <location evidence="1">Cytoplasm</location>
    </subcellularLocation>
</comment>
<keyword evidence="4 13" id="KW-0560">Oxidoreductase</keyword>
<evidence type="ECO:0000256" key="12">
    <source>
        <dbReference type="PROSITE-ProRule" id="PRU10007"/>
    </source>
</evidence>
<dbReference type="InterPro" id="IPR016161">
    <property type="entry name" value="Ald_DH/histidinol_DH"/>
</dbReference>
<dbReference type="Gene3D" id="3.40.605.10">
    <property type="entry name" value="Aldehyde Dehydrogenase, Chain A, domain 1"/>
    <property type="match status" value="1"/>
</dbReference>
<evidence type="ECO:0000256" key="6">
    <source>
        <dbReference type="ARBA" id="ARBA00051326"/>
    </source>
</evidence>
<evidence type="ECO:0000256" key="4">
    <source>
        <dbReference type="ARBA" id="ARBA00023002"/>
    </source>
</evidence>
<name>A0A6A4RVT0_SCOMX</name>
<dbReference type="PANTHER" id="PTHR43720:SF2">
    <property type="entry name" value="2-AMINOMUCONIC SEMIALDEHYDE DEHYDROGENASE"/>
    <property type="match status" value="1"/>
</dbReference>
<dbReference type="InterPro" id="IPR015590">
    <property type="entry name" value="Aldehyde_DH_dom"/>
</dbReference>
<evidence type="ECO:0000256" key="11">
    <source>
        <dbReference type="ARBA" id="ARBA00081529"/>
    </source>
</evidence>
<dbReference type="Pfam" id="PF00171">
    <property type="entry name" value="Aldedh"/>
    <property type="match status" value="1"/>
</dbReference>
<dbReference type="InterPro" id="IPR016162">
    <property type="entry name" value="Ald_DH_N"/>
</dbReference>
<evidence type="ECO:0000256" key="8">
    <source>
        <dbReference type="ARBA" id="ARBA00060691"/>
    </source>
</evidence>
<comment type="function">
    <text evidence="7">Catalyzes the NAD-dependent oxidation of 2-aminomuconic semialdehyde of the kynurenine metabolic pathway in L-tryptophan degradation.</text>
</comment>
<dbReference type="InterPro" id="IPR016163">
    <property type="entry name" value="Ald_DH_C"/>
</dbReference>
<reference evidence="15 16" key="1">
    <citation type="submission" date="2019-06" db="EMBL/GenBank/DDBJ databases">
        <title>Draft genomes of female and male turbot (Scophthalmus maximus).</title>
        <authorList>
            <person name="Xu H."/>
            <person name="Xu X.-W."/>
            <person name="Shao C."/>
            <person name="Chen S."/>
        </authorList>
    </citation>
    <scope>NUCLEOTIDE SEQUENCE [LARGE SCALE GENOMIC DNA]</scope>
    <source>
        <strain evidence="15">Ysfricsl-2016a</strain>
        <tissue evidence="15">Blood</tissue>
    </source>
</reference>
<dbReference type="GO" id="GO:0001758">
    <property type="term" value="F:retinal dehydrogenase (NAD+) activity"/>
    <property type="evidence" value="ECO:0007669"/>
    <property type="project" value="TreeGrafter"/>
</dbReference>
<protein>
    <recommendedName>
        <fullName evidence="10">2-aminomuconic semialdehyde dehydrogenase</fullName>
        <ecNumber evidence="9">1.2.1.32</ecNumber>
    </recommendedName>
    <alternativeName>
        <fullName evidence="11">Aldehyde dehydrogenase family 8 member A1</fullName>
    </alternativeName>
</protein>
<gene>
    <name evidence="15" type="ORF">F2P81_024100</name>
</gene>
<feature type="active site" evidence="12">
    <location>
        <position position="209"/>
    </location>
</feature>
<evidence type="ECO:0000256" key="10">
    <source>
        <dbReference type="ARBA" id="ARBA00068662"/>
    </source>
</evidence>
<dbReference type="SUPFAM" id="SSF53720">
    <property type="entry name" value="ALDH-like"/>
    <property type="match status" value="1"/>
</dbReference>
<dbReference type="Proteomes" id="UP000438429">
    <property type="component" value="Unassembled WGS sequence"/>
</dbReference>
<evidence type="ECO:0000313" key="16">
    <source>
        <dbReference type="Proteomes" id="UP000438429"/>
    </source>
</evidence>
<dbReference type="PROSITE" id="PS00687">
    <property type="entry name" value="ALDEHYDE_DEHYDR_GLU"/>
    <property type="match status" value="1"/>
</dbReference>
<evidence type="ECO:0000256" key="9">
    <source>
        <dbReference type="ARBA" id="ARBA00067028"/>
    </source>
</evidence>
<proteinExistence type="inferred from homology"/>
<evidence type="ECO:0000256" key="3">
    <source>
        <dbReference type="ARBA" id="ARBA00022490"/>
    </source>
</evidence>
<dbReference type="PROSITE" id="PS00070">
    <property type="entry name" value="ALDEHYDE_DEHYDR_CYS"/>
    <property type="match status" value="1"/>
</dbReference>
<feature type="domain" description="Aldehyde dehydrogenase" evidence="14">
    <location>
        <begin position="2"/>
        <end position="405"/>
    </location>
</feature>
<dbReference type="AlphaFoldDB" id="A0A6A4RVT0"/>
<evidence type="ECO:0000256" key="13">
    <source>
        <dbReference type="RuleBase" id="RU003345"/>
    </source>
</evidence>
<comment type="similarity">
    <text evidence="2 13">Belongs to the aldehyde dehydrogenase family.</text>
</comment>
<dbReference type="EC" id="1.2.1.32" evidence="9"/>
<evidence type="ECO:0000256" key="1">
    <source>
        <dbReference type="ARBA" id="ARBA00004496"/>
    </source>
</evidence>
<sequence>MQVEAAVAAAKDAFPDWSARSPEQRAQVLNKLADLMEAHLEEFAQAESRDQGKTVAFARTVDIPRSAYNFRFFASSVLHHTTECSQMDHIGCLNYTVRCPVGVAGLISPWNLPLYLLTWKIAPAIAAGNTVVAKPSEMTSVTAWMLCKLMQEAGVPPGVVNIIFGTGPRAGDALVGHPDVPLVSFTGSTATAQRVTERSAPYCKKLSLELGGKNPAIIFADADLDKCIKTTVRSSFSNQGEICLCTSRIYVERSIYSEFLERFVAASKKWKTGVPSDPGNNNGALISKEHLEKVRSFVALAKCEGGVVHCGEGVDQLDLPEQNKSGYFMPATVISGVSDSSRVMQEEIFGPVTCVSPFDTEDEAVSKGNGVRYGLAATVWSRDVGKVHRVAKRIQAGLVWTNCWLAKLELNCVSSPLPLPGHRGLDLFFVTNREPNSPFPFHPCADIPSVRTRIVHHGTQWKFVPDLMELKRSLFLEKLNKTGLLTGLFSLPCQHRHIPAALHAEVAVVQEGGVTPNPPPECRNNEANMSWWNSVPGTSPPAWLPHKGHQSSAETEQSRGLSVSVWVDECMQKAGGRFADLMLTGQLQAVVPDGPVLAFDSSRPLSRSDITEYQKSLVQFDWDCSSAVPDDEKVKFQSVQLCSLHPEAVSIFTSQLICIKNEERERDKIAESV</sequence>
<dbReference type="InterPro" id="IPR029510">
    <property type="entry name" value="Ald_DH_CS_GLU"/>
</dbReference>
<dbReference type="GO" id="GO:0042573">
    <property type="term" value="P:retinoic acid metabolic process"/>
    <property type="evidence" value="ECO:0007669"/>
    <property type="project" value="TreeGrafter"/>
</dbReference>
<evidence type="ECO:0000256" key="2">
    <source>
        <dbReference type="ARBA" id="ARBA00009986"/>
    </source>
</evidence>
<comment type="caution">
    <text evidence="15">The sequence shown here is derived from an EMBL/GenBank/DDBJ whole genome shotgun (WGS) entry which is preliminary data.</text>
</comment>
<dbReference type="FunFam" id="3.40.605.10:FF:000001">
    <property type="entry name" value="Aldehyde dehydrogenase 1"/>
    <property type="match status" value="1"/>
</dbReference>
<dbReference type="FunFam" id="3.40.309.10:FF:000021">
    <property type="entry name" value="Aldehyde dehydrogenase family 8 member A1"/>
    <property type="match status" value="1"/>
</dbReference>
<dbReference type="GO" id="GO:0047102">
    <property type="term" value="F:aminomuconate-semialdehyde dehydrogenase activity"/>
    <property type="evidence" value="ECO:0007669"/>
    <property type="project" value="UniProtKB-EC"/>
</dbReference>
<dbReference type="GO" id="GO:0005737">
    <property type="term" value="C:cytoplasm"/>
    <property type="evidence" value="ECO:0007669"/>
    <property type="project" value="UniProtKB-SubCell"/>
</dbReference>
<keyword evidence="3" id="KW-0963">Cytoplasm</keyword>
<evidence type="ECO:0000256" key="7">
    <source>
        <dbReference type="ARBA" id="ARBA00057663"/>
    </source>
</evidence>
<evidence type="ECO:0000259" key="14">
    <source>
        <dbReference type="Pfam" id="PF00171"/>
    </source>
</evidence>
<comment type="catalytic activity">
    <reaction evidence="6">
        <text>2-aminomuconate 6-semialdehyde + NAD(+) + H2O = (2Z,4E)-2-aminomuconate + NADH + 2 H(+)</text>
        <dbReference type="Rhea" id="RHEA:14469"/>
        <dbReference type="ChEBI" id="CHEBI:15377"/>
        <dbReference type="ChEBI" id="CHEBI:15378"/>
        <dbReference type="ChEBI" id="CHEBI:57540"/>
        <dbReference type="ChEBI" id="CHEBI:57945"/>
        <dbReference type="ChEBI" id="CHEBI:77634"/>
        <dbReference type="ChEBI" id="CHEBI:77859"/>
        <dbReference type="EC" id="1.2.1.32"/>
    </reaction>
</comment>
<comment type="pathway">
    <text evidence="8">Amino-acid degradation; L-kynurenine degradation.</text>
</comment>
<accession>A0A6A4RVT0</accession>
<dbReference type="CDD" id="cd07093">
    <property type="entry name" value="ALDH_F8_HMSADH"/>
    <property type="match status" value="1"/>
</dbReference>
<dbReference type="InterPro" id="IPR016160">
    <property type="entry name" value="Ald_DH_CS_CYS"/>
</dbReference>
<keyword evidence="5" id="KW-0520">NAD</keyword>